<sequence length="346" mass="37870">MSVAIVPVPDSLEQALSTEWLTAALGTDVVEVTPGPIVDRISTNARFSIRCADGRLQNLCVKGYFNEIGRAARYIGAPEAHFYRDLAAATGVRTLHSVYADVDLETRHGVIITEDVAAQGATFLDGNSPYTPDQTAQTLAEFARLHAATWDCARYANAPWLAPRLGRALEVWGLDTTLDIIGGNFEGPNGQRIPAEVRDARRLVDAYRILADPETASEPRCVIHGDAHVGNVFLDATGAGSLVDWQLVQRGMWSLDVGYHIASTLTVDQRRRTERDLLRHYLDALASHGVTPPPWDDAWRAIAFGMLHGFYLWGITTKVQSAIIATLLHRLGTAVADHDALASRRQ</sequence>
<accession>A0A051TVF5</accession>
<reference evidence="2 3" key="1">
    <citation type="submission" date="2014-04" db="EMBL/GenBank/DDBJ databases">
        <title>The Genome Sequence of Mycobacterium tuberculosis TKK-01-0051.</title>
        <authorList>
            <consortium name="The Broad Institute Genomics Platform"/>
            <consortium name="The Broad Institute Genome Sequencing Center for Infectious Disease"/>
            <person name="Earl A.M."/>
            <person name="Cohen K."/>
            <person name="Pym A."/>
            <person name="Bishai W."/>
            <person name="Maharaj K."/>
            <person name="Desjardins C."/>
            <person name="Abeel T."/>
            <person name="Young S."/>
            <person name="Zeng Q."/>
            <person name="Gargeya S."/>
            <person name="Abouelleil A."/>
            <person name="Alvarado L."/>
            <person name="Chapman S.B."/>
            <person name="Gainer-Dewar J."/>
            <person name="Goldberg J."/>
            <person name="Griggs A."/>
            <person name="Gujja S."/>
            <person name="Hansen M."/>
            <person name="Howarth C."/>
            <person name="Imamovic A."/>
            <person name="Larimer J."/>
            <person name="Murphy C."/>
            <person name="Naylor J."/>
            <person name="Pearson M."/>
            <person name="Poon T.W."/>
            <person name="Priest M."/>
            <person name="Roberts A."/>
            <person name="Saif S."/>
            <person name="Shea T."/>
            <person name="Sykes S."/>
            <person name="Wortman J."/>
            <person name="Nusbaum C."/>
            <person name="Birren B."/>
        </authorList>
    </citation>
    <scope>NUCLEOTIDE SEQUENCE [LARGE SCALE GENOMIC DNA]</scope>
    <source>
        <strain evidence="2 3">TKK-01-0051</strain>
    </source>
</reference>
<dbReference type="SMART" id="SM00587">
    <property type="entry name" value="CHK"/>
    <property type="match status" value="1"/>
</dbReference>
<proteinExistence type="predicted"/>
<comment type="caution">
    <text evidence="2">The sequence shown here is derived from an EMBL/GenBank/DDBJ whole genome shotgun (WGS) entry which is preliminary data.</text>
</comment>
<dbReference type="PATRIC" id="fig|1324261.3.peg.3634"/>
<dbReference type="HOGENOM" id="CLU_061751_1_1_11"/>
<evidence type="ECO:0000313" key="3">
    <source>
        <dbReference type="Proteomes" id="UP000025947"/>
    </source>
</evidence>
<protein>
    <recommendedName>
        <fullName evidence="1">CHK kinase-like domain-containing protein</fullName>
    </recommendedName>
</protein>
<evidence type="ECO:0000313" key="2">
    <source>
        <dbReference type="EMBL" id="KBZ60648.1"/>
    </source>
</evidence>
<dbReference type="Gene3D" id="3.90.1200.10">
    <property type="match status" value="1"/>
</dbReference>
<dbReference type="RefSeq" id="WP_044486105.1">
    <property type="nucleotide sequence ID" value="NZ_KK328284.1"/>
</dbReference>
<dbReference type="Proteomes" id="UP000025947">
    <property type="component" value="Unassembled WGS sequence"/>
</dbReference>
<dbReference type="SUPFAM" id="SSF56112">
    <property type="entry name" value="Protein kinase-like (PK-like)"/>
    <property type="match status" value="1"/>
</dbReference>
<dbReference type="InterPro" id="IPR015897">
    <property type="entry name" value="CHK_kinase-like"/>
</dbReference>
<keyword evidence="3" id="KW-1185">Reference proteome</keyword>
<dbReference type="AlphaFoldDB" id="A0A051TVF5"/>
<dbReference type="Pfam" id="PF01636">
    <property type="entry name" value="APH"/>
    <property type="match status" value="1"/>
</dbReference>
<feature type="domain" description="CHK kinase-like" evidence="1">
    <location>
        <begin position="111"/>
        <end position="291"/>
    </location>
</feature>
<dbReference type="InterPro" id="IPR002575">
    <property type="entry name" value="Aminoglycoside_PTrfase"/>
</dbReference>
<dbReference type="EMBL" id="JLXW01000010">
    <property type="protein sequence ID" value="KBZ60648.1"/>
    <property type="molecule type" value="Genomic_DNA"/>
</dbReference>
<name>A0A051TVF5_9MYCO</name>
<evidence type="ECO:0000259" key="1">
    <source>
        <dbReference type="SMART" id="SM00587"/>
    </source>
</evidence>
<gene>
    <name evidence="2" type="ORF">K875_03595</name>
</gene>
<dbReference type="InterPro" id="IPR011009">
    <property type="entry name" value="Kinase-like_dom_sf"/>
</dbReference>
<dbReference type="InterPro" id="IPR052961">
    <property type="entry name" value="Oxido-Kinase-like_Enzymes"/>
</dbReference>
<dbReference type="PANTHER" id="PTHR23020">
    <property type="entry name" value="UNCHARACTERIZED NUCLEAR HORMONE RECEPTOR-RELATED"/>
    <property type="match status" value="1"/>
</dbReference>
<organism evidence="2 3">
    <name type="scientific">Mycobacterium [tuberculosis] TKK-01-0051</name>
    <dbReference type="NCBI Taxonomy" id="1324261"/>
    <lineage>
        <taxon>Bacteria</taxon>
        <taxon>Bacillati</taxon>
        <taxon>Actinomycetota</taxon>
        <taxon>Actinomycetes</taxon>
        <taxon>Mycobacteriales</taxon>
        <taxon>Mycobacteriaceae</taxon>
        <taxon>Mycobacterium</taxon>
        <taxon>Mycobacterium avium complex (MAC)</taxon>
    </lineage>
</organism>
<dbReference type="PANTHER" id="PTHR23020:SF41">
    <property type="entry name" value="AMINOGLYCOSIDE PHOSPHOTRANSFERASE DOMAIN-CONTAINING PROTEIN"/>
    <property type="match status" value="1"/>
</dbReference>